<dbReference type="PANTHER" id="PTHR48041:SF32">
    <property type="entry name" value="PROTEIN WHITE-LIKE PROTEIN"/>
    <property type="match status" value="1"/>
</dbReference>
<evidence type="ECO:0000256" key="2">
    <source>
        <dbReference type="ARBA" id="ARBA00005814"/>
    </source>
</evidence>
<name>A0A182LW45_9DIPT</name>
<keyword evidence="3" id="KW-0813">Transport</keyword>
<keyword evidence="4" id="KW-0812">Transmembrane</keyword>
<evidence type="ECO:0000256" key="6">
    <source>
        <dbReference type="ARBA" id="ARBA00023136"/>
    </source>
</evidence>
<dbReference type="Gene3D" id="3.40.50.300">
    <property type="entry name" value="P-loop containing nucleotide triphosphate hydrolases"/>
    <property type="match status" value="1"/>
</dbReference>
<reference evidence="8" key="2">
    <citation type="submission" date="2020-05" db="UniProtKB">
        <authorList>
            <consortium name="EnsemblMetazoa"/>
        </authorList>
    </citation>
    <scope>IDENTIFICATION</scope>
    <source>
        <strain evidence="8">A-37</strain>
    </source>
</reference>
<dbReference type="Proteomes" id="UP000075883">
    <property type="component" value="Unassembled WGS sequence"/>
</dbReference>
<organism evidence="8 9">
    <name type="scientific">Anopheles culicifacies</name>
    <dbReference type="NCBI Taxonomy" id="139723"/>
    <lineage>
        <taxon>Eukaryota</taxon>
        <taxon>Metazoa</taxon>
        <taxon>Ecdysozoa</taxon>
        <taxon>Arthropoda</taxon>
        <taxon>Hexapoda</taxon>
        <taxon>Insecta</taxon>
        <taxon>Pterygota</taxon>
        <taxon>Neoptera</taxon>
        <taxon>Endopterygota</taxon>
        <taxon>Diptera</taxon>
        <taxon>Nematocera</taxon>
        <taxon>Culicoidea</taxon>
        <taxon>Culicidae</taxon>
        <taxon>Anophelinae</taxon>
        <taxon>Anopheles</taxon>
        <taxon>culicifacies species complex</taxon>
    </lineage>
</organism>
<dbReference type="GO" id="GO:0042626">
    <property type="term" value="F:ATPase-coupled transmembrane transporter activity"/>
    <property type="evidence" value="ECO:0007669"/>
    <property type="project" value="TreeGrafter"/>
</dbReference>
<dbReference type="GO" id="GO:0016887">
    <property type="term" value="F:ATP hydrolysis activity"/>
    <property type="evidence" value="ECO:0007669"/>
    <property type="project" value="InterPro"/>
</dbReference>
<feature type="domain" description="ABC transporter" evidence="7">
    <location>
        <begin position="33"/>
        <end position="177"/>
    </location>
</feature>
<evidence type="ECO:0000256" key="5">
    <source>
        <dbReference type="ARBA" id="ARBA00022989"/>
    </source>
</evidence>
<dbReference type="SUPFAM" id="SSF52540">
    <property type="entry name" value="P-loop containing nucleoside triphosphate hydrolases"/>
    <property type="match status" value="1"/>
</dbReference>
<proteinExistence type="inferred from homology"/>
<keyword evidence="6" id="KW-0472">Membrane</keyword>
<dbReference type="EnsemblMetazoa" id="ACUA003384-RA">
    <property type="protein sequence ID" value="ACUA003384-PA"/>
    <property type="gene ID" value="ACUA003384"/>
</dbReference>
<dbReference type="AlphaFoldDB" id="A0A182LW45"/>
<evidence type="ECO:0000313" key="8">
    <source>
        <dbReference type="EnsemblMetazoa" id="ACUA003384-PA"/>
    </source>
</evidence>
<dbReference type="GO" id="GO:0005524">
    <property type="term" value="F:ATP binding"/>
    <property type="evidence" value="ECO:0007669"/>
    <property type="project" value="InterPro"/>
</dbReference>
<comment type="subcellular location">
    <subcellularLocation>
        <location evidence="1">Membrane</location>
        <topology evidence="1">Multi-pass membrane protein</topology>
    </subcellularLocation>
</comment>
<dbReference type="Pfam" id="PF00005">
    <property type="entry name" value="ABC_tran"/>
    <property type="match status" value="1"/>
</dbReference>
<dbReference type="InterPro" id="IPR050352">
    <property type="entry name" value="ABCG_transporters"/>
</dbReference>
<evidence type="ECO:0000256" key="3">
    <source>
        <dbReference type="ARBA" id="ARBA00022448"/>
    </source>
</evidence>
<keyword evidence="5" id="KW-1133">Transmembrane helix</keyword>
<sequence>MNNEHEARLRQDGMVDPAGSRIIAKDGQKKNVLNGVSGRFQSGELTAIMGPSGAGKSSLLNILTGYTTQGVKGTLAFGNGGNTNRKLCSYILQEDYLQPLFTVHEIMLMACDLKVSSDSLNRSEKLRLVDKILDTLQLSYCKQTRCGSLSGGQRKRLSIALELIDNPPILFLDEPTT</sequence>
<dbReference type="InterPro" id="IPR003439">
    <property type="entry name" value="ABC_transporter-like_ATP-bd"/>
</dbReference>
<dbReference type="InterPro" id="IPR027417">
    <property type="entry name" value="P-loop_NTPase"/>
</dbReference>
<dbReference type="VEuPathDB" id="VectorBase:ACUA003384"/>
<accession>A0A182LW45</accession>
<dbReference type="PANTHER" id="PTHR48041">
    <property type="entry name" value="ABC TRANSPORTER G FAMILY MEMBER 28"/>
    <property type="match status" value="1"/>
</dbReference>
<evidence type="ECO:0000256" key="1">
    <source>
        <dbReference type="ARBA" id="ARBA00004141"/>
    </source>
</evidence>
<reference evidence="9" key="1">
    <citation type="submission" date="2013-09" db="EMBL/GenBank/DDBJ databases">
        <title>The Genome Sequence of Anopheles culicifacies species A.</title>
        <authorList>
            <consortium name="The Broad Institute Genomics Platform"/>
            <person name="Neafsey D.E."/>
            <person name="Besansky N."/>
            <person name="Howell P."/>
            <person name="Walton C."/>
            <person name="Young S.K."/>
            <person name="Zeng Q."/>
            <person name="Gargeya S."/>
            <person name="Fitzgerald M."/>
            <person name="Haas B."/>
            <person name="Abouelleil A."/>
            <person name="Allen A.W."/>
            <person name="Alvarado L."/>
            <person name="Arachchi H.M."/>
            <person name="Berlin A.M."/>
            <person name="Chapman S.B."/>
            <person name="Gainer-Dewar J."/>
            <person name="Goldberg J."/>
            <person name="Griggs A."/>
            <person name="Gujja S."/>
            <person name="Hansen M."/>
            <person name="Howarth C."/>
            <person name="Imamovic A."/>
            <person name="Ireland A."/>
            <person name="Larimer J."/>
            <person name="McCowan C."/>
            <person name="Murphy C."/>
            <person name="Pearson M."/>
            <person name="Poon T.W."/>
            <person name="Priest M."/>
            <person name="Roberts A."/>
            <person name="Saif S."/>
            <person name="Shea T."/>
            <person name="Sisk P."/>
            <person name="Sykes S."/>
            <person name="Wortman J."/>
            <person name="Nusbaum C."/>
            <person name="Birren B."/>
        </authorList>
    </citation>
    <scope>NUCLEOTIDE SEQUENCE [LARGE SCALE GENOMIC DNA]</scope>
    <source>
        <strain evidence="9">A-37</strain>
    </source>
</reference>
<keyword evidence="9" id="KW-1185">Reference proteome</keyword>
<dbReference type="GO" id="GO:0005886">
    <property type="term" value="C:plasma membrane"/>
    <property type="evidence" value="ECO:0007669"/>
    <property type="project" value="TreeGrafter"/>
</dbReference>
<dbReference type="STRING" id="139723.A0A182LW45"/>
<protein>
    <recommendedName>
        <fullName evidence="7">ABC transporter domain-containing protein</fullName>
    </recommendedName>
</protein>
<evidence type="ECO:0000256" key="4">
    <source>
        <dbReference type="ARBA" id="ARBA00022692"/>
    </source>
</evidence>
<evidence type="ECO:0000259" key="7">
    <source>
        <dbReference type="Pfam" id="PF00005"/>
    </source>
</evidence>
<evidence type="ECO:0000313" key="9">
    <source>
        <dbReference type="Proteomes" id="UP000075883"/>
    </source>
</evidence>
<dbReference type="EMBL" id="AXCM01000918">
    <property type="status" value="NOT_ANNOTATED_CDS"/>
    <property type="molecule type" value="Genomic_DNA"/>
</dbReference>
<comment type="similarity">
    <text evidence="2">Belongs to the ABC transporter superfamily. ABCG family. Eye pigment precursor importer (TC 3.A.1.204) subfamily.</text>
</comment>